<reference evidence="1 2" key="1">
    <citation type="submission" date="2022-04" db="EMBL/GenBank/DDBJ databases">
        <authorList>
            <person name="Huq M.A."/>
        </authorList>
    </citation>
    <scope>NUCLEOTIDE SEQUENCE [LARGE SCALE GENOMIC DNA]</scope>
    <source>
        <strain evidence="1 2">MAH-33</strain>
    </source>
</reference>
<evidence type="ECO:0000313" key="1">
    <source>
        <dbReference type="EMBL" id="MCK0532236.1"/>
    </source>
</evidence>
<organism evidence="1 2">
    <name type="scientific">Sphingobium agri</name>
    <dbReference type="NCBI Taxonomy" id="2933566"/>
    <lineage>
        <taxon>Bacteria</taxon>
        <taxon>Pseudomonadati</taxon>
        <taxon>Pseudomonadota</taxon>
        <taxon>Alphaproteobacteria</taxon>
        <taxon>Sphingomonadales</taxon>
        <taxon>Sphingomonadaceae</taxon>
        <taxon>Sphingobium</taxon>
    </lineage>
</organism>
<keyword evidence="2" id="KW-1185">Reference proteome</keyword>
<gene>
    <name evidence="1" type="ORF">MU848_11655</name>
</gene>
<evidence type="ECO:0000313" key="2">
    <source>
        <dbReference type="Proteomes" id="UP001203512"/>
    </source>
</evidence>
<proteinExistence type="predicted"/>
<protein>
    <submittedName>
        <fullName evidence="1">Uncharacterized protein</fullName>
    </submittedName>
</protein>
<accession>A0ABT0DYN7</accession>
<name>A0ABT0DYN7_9SPHN</name>
<comment type="caution">
    <text evidence="1">The sequence shown here is derived from an EMBL/GenBank/DDBJ whole genome shotgun (WGS) entry which is preliminary data.</text>
</comment>
<dbReference type="EMBL" id="JALKHS010000008">
    <property type="protein sequence ID" value="MCK0532236.1"/>
    <property type="molecule type" value="Genomic_DNA"/>
</dbReference>
<dbReference type="Proteomes" id="UP001203512">
    <property type="component" value="Unassembled WGS sequence"/>
</dbReference>
<sequence>MGHPEIWRSLQTDSLKISLRRLPNAMARVETEIEHRRWAAGLHCDPTLLEPLSDDAVAKRQVIHDAAPVDAEPVPPVPASKLTLGETYEQYDRSDAGVVSPNAGGL</sequence>